<dbReference type="PANTHER" id="PTHR37023">
    <property type="entry name" value="TRANSPOSASE"/>
    <property type="match status" value="1"/>
</dbReference>
<keyword evidence="4" id="KW-1185">Reference proteome</keyword>
<dbReference type="InterPro" id="IPR007069">
    <property type="entry name" value="Transposase_32"/>
</dbReference>
<evidence type="ECO:0000313" key="3">
    <source>
        <dbReference type="EMBL" id="SIP98517.1"/>
    </source>
</evidence>
<dbReference type="PANTHER" id="PTHR37023:SF1">
    <property type="entry name" value="ISSOD25 TRANSPOSASE TNPA_ISSOD25"/>
    <property type="match status" value="1"/>
</dbReference>
<dbReference type="InterPro" id="IPR026889">
    <property type="entry name" value="Zn_Tnp"/>
</dbReference>
<reference evidence="3 4" key="1">
    <citation type="submission" date="2017-01" db="EMBL/GenBank/DDBJ databases">
        <authorList>
            <person name="Mah S.A."/>
            <person name="Swanson W.J."/>
            <person name="Moy G.W."/>
            <person name="Vacquier V.D."/>
        </authorList>
    </citation>
    <scope>NUCLEOTIDE SEQUENCE [LARGE SCALE GENOMIC DNA]</scope>
    <source>
        <strain evidence="3 4">DSM 7027</strain>
    </source>
</reference>
<dbReference type="GO" id="GO:0003677">
    <property type="term" value="F:DNA binding"/>
    <property type="evidence" value="ECO:0007669"/>
    <property type="project" value="InterPro"/>
</dbReference>
<accession>A0A1N6P2N9</accession>
<evidence type="ECO:0000259" key="2">
    <source>
        <dbReference type="Pfam" id="PF14319"/>
    </source>
</evidence>
<dbReference type="Proteomes" id="UP000186895">
    <property type="component" value="Unassembled WGS sequence"/>
</dbReference>
<feature type="domain" description="Transposase IS801/IS1294" evidence="1">
    <location>
        <begin position="139"/>
        <end position="318"/>
    </location>
</feature>
<proteinExistence type="predicted"/>
<organism evidence="3 4">
    <name type="scientific">Marinobacterium stanieri</name>
    <dbReference type="NCBI Taxonomy" id="49186"/>
    <lineage>
        <taxon>Bacteria</taxon>
        <taxon>Pseudomonadati</taxon>
        <taxon>Pseudomonadota</taxon>
        <taxon>Gammaproteobacteria</taxon>
        <taxon>Oceanospirillales</taxon>
        <taxon>Oceanospirillaceae</taxon>
        <taxon>Marinobacterium</taxon>
    </lineage>
</organism>
<dbReference type="RefSeq" id="WP_076460900.1">
    <property type="nucleotide sequence ID" value="NZ_FTMN01000001.1"/>
</dbReference>
<dbReference type="Pfam" id="PF14319">
    <property type="entry name" value="Zn_Tnp_IS91"/>
    <property type="match status" value="1"/>
</dbReference>
<gene>
    <name evidence="3" type="ORF">SAMN05421647_101733</name>
</gene>
<dbReference type="EMBL" id="FTMN01000001">
    <property type="protein sequence ID" value="SIP98517.1"/>
    <property type="molecule type" value="Genomic_DNA"/>
</dbReference>
<protein>
    <submittedName>
        <fullName evidence="3">Transposase zinc-binding domain-containing protein</fullName>
    </submittedName>
</protein>
<dbReference type="GO" id="GO:0004803">
    <property type="term" value="F:transposase activity"/>
    <property type="evidence" value="ECO:0007669"/>
    <property type="project" value="InterPro"/>
</dbReference>
<sequence length="402" mass="46756">MPNRAIQRLFQSYKAALDKSRQPLKNRRAITSITYCRTRDMGVSYYACPDCQEQWEQYHSCRHRSCYVCAQKHRKEWIEAQKQRLLDVPHFHVIFTLPHEYLPLWRYNEGLFARLLFRASQEALQELLADKKYGGIRPGILMALHTWGRQLTLHPHTHCLVTAGGLMKSGEWKGVGDYLLPGAVLRRYYRGKVQALLKDAADDKGLVLPPDLRVEDFWRQHRSLYRKEWSVRVEERYAHGRGVMLYLARYCKGGPLRPEQIKRWDGQRLEMSYLSHRDKRIKQQKLTPWQMIQRLLQHVPAKGVHTVRYYGLYAPAARKRHQRMLAQHGNLAGVKVRCTAPVEQVLLCCNACGAHAELLGRPWRREAKGFSFIKEDGAPAVSDYVQQGVERDLERGSIGDSS</sequence>
<name>A0A1N6P2N9_9GAMM</name>
<evidence type="ECO:0000259" key="1">
    <source>
        <dbReference type="Pfam" id="PF04986"/>
    </source>
</evidence>
<feature type="domain" description="Transposase zinc-binding" evidence="2">
    <location>
        <begin position="10"/>
        <end position="97"/>
    </location>
</feature>
<evidence type="ECO:0000313" key="4">
    <source>
        <dbReference type="Proteomes" id="UP000186895"/>
    </source>
</evidence>
<dbReference type="Pfam" id="PF04986">
    <property type="entry name" value="Y2_Tnp"/>
    <property type="match status" value="1"/>
</dbReference>
<dbReference type="STRING" id="49186.SAMN05421647_101733"/>
<dbReference type="GO" id="GO:0006313">
    <property type="term" value="P:DNA transposition"/>
    <property type="evidence" value="ECO:0007669"/>
    <property type="project" value="InterPro"/>
</dbReference>
<dbReference type="AlphaFoldDB" id="A0A1N6P2N9"/>